<protein>
    <submittedName>
        <fullName evidence="1">Uncharacterized protein</fullName>
    </submittedName>
</protein>
<sequence>MAVFSHSNHLSLPLWDSSTLRPLLIELTREHERSTQKVASLPSGKFTADLSVGLPDEVRAALGFHKLPLGKSPTTGLDEVIAPVGAGWFKFQDELVQYMTYEIGRECLVDDVFAQRLLLKGCEPLPRRRCHPKSPRNYVEPTPFPERLWAKAPDTTIICDPYSCKSYQCLIDRNNAPEVFACKDCFDLQGREKNRWLFDKGLDYGIDQATGSHMPCLTLFDIYRVLRPRGLFWVDHFFCCGSQLNETHVLMFDRIGFRKLRWNTDMKLDRRIDKNEWYFSALLEKPMT</sequence>
<organism evidence="1 2">
    <name type="scientific">Pistacia atlantica</name>
    <dbReference type="NCBI Taxonomy" id="434234"/>
    <lineage>
        <taxon>Eukaryota</taxon>
        <taxon>Viridiplantae</taxon>
        <taxon>Streptophyta</taxon>
        <taxon>Embryophyta</taxon>
        <taxon>Tracheophyta</taxon>
        <taxon>Spermatophyta</taxon>
        <taxon>Magnoliopsida</taxon>
        <taxon>eudicotyledons</taxon>
        <taxon>Gunneridae</taxon>
        <taxon>Pentapetalae</taxon>
        <taxon>rosids</taxon>
        <taxon>malvids</taxon>
        <taxon>Sapindales</taxon>
        <taxon>Anacardiaceae</taxon>
        <taxon>Pistacia</taxon>
    </lineage>
</organism>
<proteinExistence type="predicted"/>
<evidence type="ECO:0000313" key="1">
    <source>
        <dbReference type="EMBL" id="KAJ0099307.1"/>
    </source>
</evidence>
<keyword evidence="2" id="KW-1185">Reference proteome</keyword>
<name>A0ACC1BKD4_9ROSI</name>
<evidence type="ECO:0000313" key="2">
    <source>
        <dbReference type="Proteomes" id="UP001164250"/>
    </source>
</evidence>
<accession>A0ACC1BKD4</accession>
<dbReference type="EMBL" id="CM047900">
    <property type="protein sequence ID" value="KAJ0099307.1"/>
    <property type="molecule type" value="Genomic_DNA"/>
</dbReference>
<dbReference type="Proteomes" id="UP001164250">
    <property type="component" value="Chromosome 4"/>
</dbReference>
<reference evidence="2" key="1">
    <citation type="journal article" date="2023" name="G3 (Bethesda)">
        <title>Genome assembly and association tests identify interacting loci associated with vigor, precocity, and sex in interspecific pistachio rootstocks.</title>
        <authorList>
            <person name="Palmer W."/>
            <person name="Jacygrad E."/>
            <person name="Sagayaradj S."/>
            <person name="Cavanaugh K."/>
            <person name="Han R."/>
            <person name="Bertier L."/>
            <person name="Beede B."/>
            <person name="Kafkas S."/>
            <person name="Golino D."/>
            <person name="Preece J."/>
            <person name="Michelmore R."/>
        </authorList>
    </citation>
    <scope>NUCLEOTIDE SEQUENCE [LARGE SCALE GENOMIC DNA]</scope>
</reference>
<comment type="caution">
    <text evidence="1">The sequence shown here is derived from an EMBL/GenBank/DDBJ whole genome shotgun (WGS) entry which is preliminary data.</text>
</comment>
<gene>
    <name evidence="1" type="ORF">Patl1_20587</name>
</gene>